<dbReference type="InterPro" id="IPR045851">
    <property type="entry name" value="AMP-bd_C_sf"/>
</dbReference>
<evidence type="ECO:0000313" key="5">
    <source>
        <dbReference type="EMBL" id="SKA32887.1"/>
    </source>
</evidence>
<dbReference type="InterPro" id="IPR025110">
    <property type="entry name" value="AMP-bd_C"/>
</dbReference>
<dbReference type="EMBL" id="FUXL01000015">
    <property type="protein sequence ID" value="SKA32887.1"/>
    <property type="molecule type" value="Genomic_DNA"/>
</dbReference>
<dbReference type="PROSITE" id="PS00455">
    <property type="entry name" value="AMP_BINDING"/>
    <property type="match status" value="1"/>
</dbReference>
<dbReference type="InterPro" id="IPR020845">
    <property type="entry name" value="AMP-binding_CS"/>
</dbReference>
<dbReference type="AlphaFoldDB" id="A0A1T4SXG9"/>
<protein>
    <submittedName>
        <fullName evidence="5">Amino acid adenylation domain-containing protein</fullName>
    </submittedName>
</protein>
<feature type="region of interest" description="Disordered" evidence="3">
    <location>
        <begin position="639"/>
        <end position="670"/>
    </location>
</feature>
<feature type="compositionally biased region" description="Basic and acidic residues" evidence="3">
    <location>
        <begin position="652"/>
        <end position="661"/>
    </location>
</feature>
<reference evidence="5 6" key="1">
    <citation type="submission" date="2017-02" db="EMBL/GenBank/DDBJ databases">
        <authorList>
            <person name="Peterson S.W."/>
        </authorList>
    </citation>
    <scope>NUCLEOTIDE SEQUENCE [LARGE SCALE GENOMIC DNA]</scope>
    <source>
        <strain evidence="5 6">USBA 369</strain>
    </source>
</reference>
<dbReference type="GO" id="GO:0031177">
    <property type="term" value="F:phosphopantetheine binding"/>
    <property type="evidence" value="ECO:0007669"/>
    <property type="project" value="InterPro"/>
</dbReference>
<dbReference type="SUPFAM" id="SSF47336">
    <property type="entry name" value="ACP-like"/>
    <property type="match status" value="1"/>
</dbReference>
<feature type="domain" description="Carrier" evidence="4">
    <location>
        <begin position="561"/>
        <end position="636"/>
    </location>
</feature>
<dbReference type="PANTHER" id="PTHR45527">
    <property type="entry name" value="NONRIBOSOMAL PEPTIDE SYNTHETASE"/>
    <property type="match status" value="1"/>
</dbReference>
<dbReference type="InterPro" id="IPR000873">
    <property type="entry name" value="AMP-dep_synth/lig_dom"/>
</dbReference>
<dbReference type="NCBIfam" id="TIGR01733">
    <property type="entry name" value="AA-adenyl-dom"/>
    <property type="match status" value="1"/>
</dbReference>
<feature type="compositionally biased region" description="Polar residues" evidence="3">
    <location>
        <begin position="1"/>
        <end position="18"/>
    </location>
</feature>
<dbReference type="Gene3D" id="3.40.50.12780">
    <property type="entry name" value="N-terminal domain of ligase-like"/>
    <property type="match status" value="1"/>
</dbReference>
<sequence length="670" mass="72832">MAQWSLLTPHSPETSNIHASPDGLGTSSDHDDASYDPHITVDALFDRYAASRPNATAIIGPSGRVTYRELFERSEALASRLISLGATAGDFIAIMAGRGTETIVAMIAILKIGAAFVPLDPIYPREQLLRILDDCHPKAVLAAKPFVELCRSIAPTDAQLLPLGDIGSRDGVLPAPAARVSAESSSPAYVMYTSGSTGRPKGVVVPHRAIVRLVRAQTYVGFAADEVFLHLAPLAFDASTFEIWGALLNGGSIAIVEEPNPSLDTIAEAIQRYGATTVWLTAGLFHLMVDHHLSAFKGVRQLLAGGDVLSPRHVRKIREAFPHCRFVNGYGPTENTTFTCCFPVTAETWTDGPLPIGSPIAHGDIAVIDEHFRPVAKGDVGQLAAFGDGLAIGYLGQPEQTREKFVELVGPDGEARRCYLTGDLVRQRNDGLIEFLGRADRQVKIAGRRIELDEIEHVIRRDAGVADAAVVAMTDASGNKRIAAIVVATDNDRHLPAPEFATGLAVRLADRLPQFQIPSRIEVVPAFPLNPSGKVDRKHLTALLEDQPSKLPDMPASIARLERQGVARVIEEVWRSVLRCGPIEPQQTFFDLGGRSLQLIEAHAVLQQAIGRNFDVVLMFRHPRLHELASALTELIGSARQSPADRVATPTRWHEPRDRAARLQRARRSR</sequence>
<dbReference type="GO" id="GO:0044550">
    <property type="term" value="P:secondary metabolite biosynthetic process"/>
    <property type="evidence" value="ECO:0007669"/>
    <property type="project" value="TreeGrafter"/>
</dbReference>
<gene>
    <name evidence="5" type="ORF">SAMN05428963_11570</name>
</gene>
<dbReference type="OrthoDB" id="9803968at2"/>
<name>A0A1T4SXG9_9HYPH</name>
<organism evidence="5 6">
    <name type="scientific">Consotaella salsifontis</name>
    <dbReference type="NCBI Taxonomy" id="1365950"/>
    <lineage>
        <taxon>Bacteria</taxon>
        <taxon>Pseudomonadati</taxon>
        <taxon>Pseudomonadota</taxon>
        <taxon>Alphaproteobacteria</taxon>
        <taxon>Hyphomicrobiales</taxon>
        <taxon>Aurantimonadaceae</taxon>
        <taxon>Consotaella</taxon>
    </lineage>
</organism>
<keyword evidence="1" id="KW-0596">Phosphopantetheine</keyword>
<dbReference type="Proteomes" id="UP000190135">
    <property type="component" value="Unassembled WGS sequence"/>
</dbReference>
<evidence type="ECO:0000256" key="2">
    <source>
        <dbReference type="ARBA" id="ARBA00022553"/>
    </source>
</evidence>
<dbReference type="GO" id="GO:0043041">
    <property type="term" value="P:amino acid activation for nonribosomal peptide biosynthetic process"/>
    <property type="evidence" value="ECO:0007669"/>
    <property type="project" value="TreeGrafter"/>
</dbReference>
<dbReference type="InterPro" id="IPR020806">
    <property type="entry name" value="PKS_PP-bd"/>
</dbReference>
<dbReference type="Gene3D" id="3.30.300.30">
    <property type="match status" value="1"/>
</dbReference>
<dbReference type="Pfam" id="PF00550">
    <property type="entry name" value="PP-binding"/>
    <property type="match status" value="1"/>
</dbReference>
<evidence type="ECO:0000313" key="6">
    <source>
        <dbReference type="Proteomes" id="UP000190135"/>
    </source>
</evidence>
<dbReference type="Pfam" id="PF13193">
    <property type="entry name" value="AMP-binding_C"/>
    <property type="match status" value="1"/>
</dbReference>
<dbReference type="PANTHER" id="PTHR45527:SF1">
    <property type="entry name" value="FATTY ACID SYNTHASE"/>
    <property type="match status" value="1"/>
</dbReference>
<accession>A0A1T4SXG9</accession>
<evidence type="ECO:0000259" key="4">
    <source>
        <dbReference type="PROSITE" id="PS50075"/>
    </source>
</evidence>
<keyword evidence="6" id="KW-1185">Reference proteome</keyword>
<dbReference type="InterPro" id="IPR009081">
    <property type="entry name" value="PP-bd_ACP"/>
</dbReference>
<dbReference type="Pfam" id="PF00501">
    <property type="entry name" value="AMP-binding"/>
    <property type="match status" value="1"/>
</dbReference>
<proteinExistence type="predicted"/>
<evidence type="ECO:0000256" key="1">
    <source>
        <dbReference type="ARBA" id="ARBA00022450"/>
    </source>
</evidence>
<dbReference type="PROSITE" id="PS50075">
    <property type="entry name" value="CARRIER"/>
    <property type="match status" value="1"/>
</dbReference>
<dbReference type="GO" id="GO:0005737">
    <property type="term" value="C:cytoplasm"/>
    <property type="evidence" value="ECO:0007669"/>
    <property type="project" value="TreeGrafter"/>
</dbReference>
<dbReference type="InterPro" id="IPR010071">
    <property type="entry name" value="AA_adenyl_dom"/>
</dbReference>
<dbReference type="STRING" id="1365950.SAMN05428963_11570"/>
<dbReference type="SUPFAM" id="SSF56801">
    <property type="entry name" value="Acetyl-CoA synthetase-like"/>
    <property type="match status" value="1"/>
</dbReference>
<dbReference type="InterPro" id="IPR042099">
    <property type="entry name" value="ANL_N_sf"/>
</dbReference>
<dbReference type="CDD" id="cd12117">
    <property type="entry name" value="A_NRPS_Srf_like"/>
    <property type="match status" value="1"/>
</dbReference>
<evidence type="ECO:0000256" key="3">
    <source>
        <dbReference type="SAM" id="MobiDB-lite"/>
    </source>
</evidence>
<dbReference type="SMART" id="SM00823">
    <property type="entry name" value="PKS_PP"/>
    <property type="match status" value="1"/>
</dbReference>
<keyword evidence="2" id="KW-0597">Phosphoprotein</keyword>
<dbReference type="InterPro" id="IPR036736">
    <property type="entry name" value="ACP-like_sf"/>
</dbReference>
<dbReference type="RefSeq" id="WP_078709789.1">
    <property type="nucleotide sequence ID" value="NZ_FUXL01000015.1"/>
</dbReference>
<feature type="region of interest" description="Disordered" evidence="3">
    <location>
        <begin position="1"/>
        <end position="32"/>
    </location>
</feature>
<dbReference type="Gene3D" id="1.10.1200.10">
    <property type="entry name" value="ACP-like"/>
    <property type="match status" value="1"/>
</dbReference>